<evidence type="ECO:0000256" key="8">
    <source>
        <dbReference type="PIRSR" id="PIRSR005091-3"/>
    </source>
</evidence>
<keyword evidence="14" id="KW-1185">Reference proteome</keyword>
<dbReference type="Pfam" id="PF00884">
    <property type="entry name" value="Sulfatase"/>
    <property type="match status" value="1"/>
</dbReference>
<dbReference type="InterPro" id="IPR050448">
    <property type="entry name" value="OpgB/LTA_synthase_biosynth"/>
</dbReference>
<sequence>MFAFLRFPFLLLLSSASMFALCRLLFIGLYSDYFSTLTSTQYWHVFWQGFRFDMHISVIVFSPILLIAALPLKVVQKPLLLKKLAYIGLLLSLIMLALTLIDITYFGEVYRHIGQELFQLTDDFDLIIELALTSRIIYTLAGIVLLILFAICYKSAVINITARQSVTLSQPIWLRFILYAAFVLFCFWLARGMIIQSRPIGYADAFKHNVTSAESNLILNSVFVIAKEAKNRQSNTTLDILTEQEKQQCHKKCVDNFQFKATAASSNNTKKNVVFILLESWSYQYIDGLAGSHYHVTPFIDSLIPKAQVWDRFYAAGQRSIIGIQAALTSTPALNNFPALGFGLELNRLNKPAEILNQHHYRTLMLQSSNRRSFNMDGIASILGFQEYYGKEDIPLVRQYPQDTPKFGWDYDSLMFLNQKLNETEYQQKPFFAFLFTGTTHEPFADPGAEFHVYPHDNADKNGFLNTLRYSDWSLQQFMQNAAQQPWYNNTIFIFTADHVLKTSSDHLHEQFHIPLIIYTPDGSLAPLRQQTLATQYDLLPTLFDLLGIGDTISTFGQSLLHPQIDNPPLMLNRGDAIGVISNSGSAVLNGEQQSELSNTSPALQQEIQQLKWKIIGAEQKLKKNQWVE</sequence>
<comment type="caution">
    <text evidence="11">The sequence shown here is derived from an EMBL/GenBank/DDBJ whole genome shotgun (WGS) entry which is preliminary data.</text>
</comment>
<evidence type="ECO:0000256" key="1">
    <source>
        <dbReference type="ARBA" id="ARBA00004651"/>
    </source>
</evidence>
<comment type="subcellular location">
    <subcellularLocation>
        <location evidence="1">Cell membrane</location>
        <topology evidence="1">Multi-pass membrane protein</topology>
    </subcellularLocation>
</comment>
<feature type="transmembrane region" description="Helical" evidence="9">
    <location>
        <begin position="50"/>
        <end position="72"/>
    </location>
</feature>
<dbReference type="SUPFAM" id="SSF53649">
    <property type="entry name" value="Alkaline phosphatase-like"/>
    <property type="match status" value="1"/>
</dbReference>
<protein>
    <submittedName>
        <fullName evidence="12">LTA synthase family protein</fullName>
    </submittedName>
    <submittedName>
        <fullName evidence="11">Phosphoglycerol transferase MdoB-like AlkP superfamily enzyme</fullName>
    </submittedName>
</protein>
<dbReference type="EMBL" id="SMCP01000013">
    <property type="protein sequence ID" value="TCV83814.1"/>
    <property type="molecule type" value="Genomic_DNA"/>
</dbReference>
<feature type="transmembrane region" description="Helical" evidence="9">
    <location>
        <begin position="84"/>
        <end position="106"/>
    </location>
</feature>
<dbReference type="RefSeq" id="WP_132967959.1">
    <property type="nucleotide sequence ID" value="NZ_LEKL01000011.1"/>
</dbReference>
<name>A0A4R3Y0U7_9PAST</name>
<dbReference type="CDD" id="cd16015">
    <property type="entry name" value="LTA_synthase"/>
    <property type="match status" value="1"/>
</dbReference>
<evidence type="ECO:0000256" key="5">
    <source>
        <dbReference type="ARBA" id="ARBA00023136"/>
    </source>
</evidence>
<gene>
    <name evidence="11" type="ORF">EDC16_11314</name>
    <name evidence="12" type="ORF">FHQ21_06845</name>
</gene>
<organism evidence="11 13">
    <name type="scientific">Testudinibacter aquarius</name>
    <dbReference type="NCBI Taxonomy" id="1524974"/>
    <lineage>
        <taxon>Bacteria</taxon>
        <taxon>Pseudomonadati</taxon>
        <taxon>Pseudomonadota</taxon>
        <taxon>Gammaproteobacteria</taxon>
        <taxon>Pasteurellales</taxon>
        <taxon>Pasteurellaceae</taxon>
        <taxon>Testudinibacter</taxon>
    </lineage>
</organism>
<dbReference type="Proteomes" id="UP000294619">
    <property type="component" value="Unassembled WGS sequence"/>
</dbReference>
<dbReference type="PIRSF" id="PIRSF005091">
    <property type="entry name" value="Mmb_sulf_HI1246"/>
    <property type="match status" value="1"/>
</dbReference>
<keyword evidence="11" id="KW-0808">Transferase</keyword>
<dbReference type="Gene3D" id="3.30.1120.80">
    <property type="match status" value="1"/>
</dbReference>
<keyword evidence="3 9" id="KW-0812">Transmembrane</keyword>
<feature type="binding site" evidence="8">
    <location>
        <position position="498"/>
    </location>
    <ligand>
        <name>Mn(2+)</name>
        <dbReference type="ChEBI" id="CHEBI:29035"/>
    </ligand>
</feature>
<feature type="binding site" evidence="7">
    <location>
        <position position="441"/>
    </location>
    <ligand>
        <name>substrate</name>
    </ligand>
</feature>
<dbReference type="Gene3D" id="3.40.720.10">
    <property type="entry name" value="Alkaline Phosphatase, subunit A"/>
    <property type="match status" value="1"/>
</dbReference>
<evidence type="ECO:0000313" key="12">
    <source>
        <dbReference type="EMBL" id="TNG91707.1"/>
    </source>
</evidence>
<feature type="binding site" evidence="8">
    <location>
        <position position="279"/>
    </location>
    <ligand>
        <name>Mn(2+)</name>
        <dbReference type="ChEBI" id="CHEBI:29035"/>
    </ligand>
</feature>
<evidence type="ECO:0000256" key="9">
    <source>
        <dbReference type="SAM" id="Phobius"/>
    </source>
</evidence>
<keyword evidence="4 9" id="KW-1133">Transmembrane helix</keyword>
<dbReference type="PANTHER" id="PTHR47371:SF3">
    <property type="entry name" value="PHOSPHOGLYCEROL TRANSFERASE I"/>
    <property type="match status" value="1"/>
</dbReference>
<feature type="active site" evidence="6">
    <location>
        <position position="320"/>
    </location>
</feature>
<dbReference type="Proteomes" id="UP000305526">
    <property type="component" value="Unassembled WGS sequence"/>
</dbReference>
<dbReference type="GO" id="GO:0046872">
    <property type="term" value="F:metal ion binding"/>
    <property type="evidence" value="ECO:0007669"/>
    <property type="project" value="UniProtKB-KW"/>
</dbReference>
<keyword evidence="7" id="KW-0479">Metal-binding</keyword>
<dbReference type="GO" id="GO:0016740">
    <property type="term" value="F:transferase activity"/>
    <property type="evidence" value="ECO:0007669"/>
    <property type="project" value="UniProtKB-KW"/>
</dbReference>
<reference evidence="11 13" key="1">
    <citation type="submission" date="2019-03" db="EMBL/GenBank/DDBJ databases">
        <title>Genomic Encyclopedia of Type Strains, Phase IV (KMG-IV): sequencing the most valuable type-strain genomes for metagenomic binning, comparative biology and taxonomic classification.</title>
        <authorList>
            <person name="Goeker M."/>
        </authorList>
    </citation>
    <scope>NUCLEOTIDE SEQUENCE [LARGE SCALE GENOMIC DNA]</scope>
    <source>
        <strain evidence="11 13">DSM 28140</strain>
    </source>
</reference>
<evidence type="ECO:0000313" key="11">
    <source>
        <dbReference type="EMBL" id="TCV83814.1"/>
    </source>
</evidence>
<evidence type="ECO:0000313" key="13">
    <source>
        <dbReference type="Proteomes" id="UP000294619"/>
    </source>
</evidence>
<dbReference type="EMBL" id="VDGV01000051">
    <property type="protein sequence ID" value="TNG91707.1"/>
    <property type="molecule type" value="Genomic_DNA"/>
</dbReference>
<dbReference type="InterPro" id="IPR000917">
    <property type="entry name" value="Sulfatase_N"/>
</dbReference>
<evidence type="ECO:0000256" key="2">
    <source>
        <dbReference type="ARBA" id="ARBA00022475"/>
    </source>
</evidence>
<evidence type="ECO:0000256" key="7">
    <source>
        <dbReference type="PIRSR" id="PIRSR005091-2"/>
    </source>
</evidence>
<dbReference type="GO" id="GO:0005886">
    <property type="term" value="C:plasma membrane"/>
    <property type="evidence" value="ECO:0007669"/>
    <property type="project" value="UniProtKB-SubCell"/>
</dbReference>
<evidence type="ECO:0000259" key="10">
    <source>
        <dbReference type="Pfam" id="PF00884"/>
    </source>
</evidence>
<feature type="domain" description="Sulfatase N-terminal" evidence="10">
    <location>
        <begin position="271"/>
        <end position="549"/>
    </location>
</feature>
<dbReference type="AlphaFoldDB" id="A0A4R3Y0U7"/>
<evidence type="ECO:0000313" key="14">
    <source>
        <dbReference type="Proteomes" id="UP000305526"/>
    </source>
</evidence>
<keyword evidence="7" id="KW-0464">Manganese</keyword>
<reference evidence="12 14" key="2">
    <citation type="submission" date="2019-05" db="EMBL/GenBank/DDBJ databases">
        <title>Pasteurellaceae isolates from reptiles.</title>
        <authorList>
            <person name="Bojesen A.M."/>
            <person name="Lund E."/>
        </authorList>
    </citation>
    <scope>NUCLEOTIDE SEQUENCE [LARGE SCALE GENOMIC DNA]</scope>
    <source>
        <strain evidence="12 14">ELNT2x</strain>
    </source>
</reference>
<feature type="transmembrane region" description="Helical" evidence="9">
    <location>
        <begin position="126"/>
        <end position="151"/>
    </location>
</feature>
<proteinExistence type="predicted"/>
<dbReference type="InterPro" id="IPR012160">
    <property type="entry name" value="LtaS-like"/>
</dbReference>
<feature type="binding site" evidence="8">
    <location>
        <position position="499"/>
    </location>
    <ligand>
        <name>Mn(2+)</name>
        <dbReference type="ChEBI" id="CHEBI:29035"/>
    </ligand>
</feature>
<evidence type="ECO:0000256" key="6">
    <source>
        <dbReference type="PIRSR" id="PIRSR005091-1"/>
    </source>
</evidence>
<feature type="transmembrane region" description="Helical" evidence="9">
    <location>
        <begin position="7"/>
        <end position="30"/>
    </location>
</feature>
<accession>A0A4R3Y0U7</accession>
<dbReference type="InterPro" id="IPR017850">
    <property type="entry name" value="Alkaline_phosphatase_core_sf"/>
</dbReference>
<evidence type="ECO:0000256" key="4">
    <source>
        <dbReference type="ARBA" id="ARBA00022989"/>
    </source>
</evidence>
<dbReference type="PANTHER" id="PTHR47371">
    <property type="entry name" value="LIPOTEICHOIC ACID SYNTHASE"/>
    <property type="match status" value="1"/>
</dbReference>
<feature type="transmembrane region" description="Helical" evidence="9">
    <location>
        <begin position="172"/>
        <end position="190"/>
    </location>
</feature>
<evidence type="ECO:0000256" key="3">
    <source>
        <dbReference type="ARBA" id="ARBA00022692"/>
    </source>
</evidence>
<keyword evidence="2" id="KW-1003">Cell membrane</keyword>
<keyword evidence="5 9" id="KW-0472">Membrane</keyword>